<name>A0AAD4QDH4_9AGAM</name>
<evidence type="ECO:0000256" key="1">
    <source>
        <dbReference type="SAM" id="MobiDB-lite"/>
    </source>
</evidence>
<dbReference type="CDD" id="cd00030">
    <property type="entry name" value="C2"/>
    <property type="match status" value="1"/>
</dbReference>
<evidence type="ECO:0000313" key="2">
    <source>
        <dbReference type="EMBL" id="KAH8991228.1"/>
    </source>
</evidence>
<evidence type="ECO:0000313" key="3">
    <source>
        <dbReference type="Proteomes" id="UP001201163"/>
    </source>
</evidence>
<dbReference type="InterPro" id="IPR035892">
    <property type="entry name" value="C2_domain_sf"/>
</dbReference>
<comment type="caution">
    <text evidence="2">The sequence shown here is derived from an EMBL/GenBank/DDBJ whole genome shotgun (WGS) entry which is preliminary data.</text>
</comment>
<dbReference type="AlphaFoldDB" id="A0AAD4QDH4"/>
<sequence>MASSNTGLHSRRGTSNGSSSSNPSGETPVVILRVQDLSCQNLKSRGIFDYSDPFVIVSSLG</sequence>
<feature type="region of interest" description="Disordered" evidence="1">
    <location>
        <begin position="1"/>
        <end position="27"/>
    </location>
</feature>
<feature type="compositionally biased region" description="Low complexity" evidence="1">
    <location>
        <begin position="13"/>
        <end position="27"/>
    </location>
</feature>
<dbReference type="Proteomes" id="UP001201163">
    <property type="component" value="Unassembled WGS sequence"/>
</dbReference>
<accession>A0AAD4QDH4</accession>
<proteinExistence type="predicted"/>
<dbReference type="EMBL" id="JAKELL010000027">
    <property type="protein sequence ID" value="KAH8991228.1"/>
    <property type="molecule type" value="Genomic_DNA"/>
</dbReference>
<dbReference type="SUPFAM" id="SSF49562">
    <property type="entry name" value="C2 domain (Calcium/lipid-binding domain, CaLB)"/>
    <property type="match status" value="1"/>
</dbReference>
<reference evidence="2" key="1">
    <citation type="submission" date="2022-01" db="EMBL/GenBank/DDBJ databases">
        <title>Comparative genomics reveals a dynamic genome evolution in the ectomycorrhizal milk-cap (Lactarius) mushrooms.</title>
        <authorList>
            <consortium name="DOE Joint Genome Institute"/>
            <person name="Lebreton A."/>
            <person name="Tang N."/>
            <person name="Kuo A."/>
            <person name="LaButti K."/>
            <person name="Drula E."/>
            <person name="Barry K."/>
            <person name="Clum A."/>
            <person name="Lipzen A."/>
            <person name="Mousain D."/>
            <person name="Ng V."/>
            <person name="Wang R."/>
            <person name="Wang X."/>
            <person name="Dai Y."/>
            <person name="Henrissat B."/>
            <person name="Grigoriev I.V."/>
            <person name="Guerin-Laguette A."/>
            <person name="Yu F."/>
            <person name="Martin F.M."/>
        </authorList>
    </citation>
    <scope>NUCLEOTIDE SEQUENCE</scope>
    <source>
        <strain evidence="2">QP</strain>
    </source>
</reference>
<organism evidence="2 3">
    <name type="scientific">Lactarius akahatsu</name>
    <dbReference type="NCBI Taxonomy" id="416441"/>
    <lineage>
        <taxon>Eukaryota</taxon>
        <taxon>Fungi</taxon>
        <taxon>Dikarya</taxon>
        <taxon>Basidiomycota</taxon>
        <taxon>Agaricomycotina</taxon>
        <taxon>Agaricomycetes</taxon>
        <taxon>Russulales</taxon>
        <taxon>Russulaceae</taxon>
        <taxon>Lactarius</taxon>
    </lineage>
</organism>
<gene>
    <name evidence="2" type="ORF">EDB92DRAFT_1946020</name>
</gene>
<keyword evidence="3" id="KW-1185">Reference proteome</keyword>
<protein>
    <recommendedName>
        <fullName evidence="4">C2 domain-containing protein</fullName>
    </recommendedName>
</protein>
<evidence type="ECO:0008006" key="4">
    <source>
        <dbReference type="Google" id="ProtNLM"/>
    </source>
</evidence>